<proteinExistence type="predicted"/>
<dbReference type="EMBL" id="AP026800">
    <property type="protein sequence ID" value="BDR55277.1"/>
    <property type="molecule type" value="Genomic_DNA"/>
</dbReference>
<dbReference type="RefSeq" id="WP_317642776.1">
    <property type="nucleotide sequence ID" value="NZ_AP026800.1"/>
</dbReference>
<evidence type="ECO:0000313" key="1">
    <source>
        <dbReference type="EMBL" id="BDR55277.1"/>
    </source>
</evidence>
<reference evidence="1 2" key="1">
    <citation type="journal article" date="2023" name="Microbiol. Spectr.">
        <title>Symbiosis of Carpenter Bees with Uncharacterized Lactic Acid Bacteria Showing NAD Auxotrophy.</title>
        <authorList>
            <person name="Kawasaki S."/>
            <person name="Ozawa K."/>
            <person name="Mori T."/>
            <person name="Yamamoto A."/>
            <person name="Ito M."/>
            <person name="Ohkuma M."/>
            <person name="Sakamoto M."/>
            <person name="Matsutani M."/>
        </authorList>
    </citation>
    <scope>NUCLEOTIDE SEQUENCE [LARGE SCALE GENOMIC DNA]</scope>
    <source>
        <strain evidence="1 2">KimH</strain>
    </source>
</reference>
<protein>
    <submittedName>
        <fullName evidence="1">Transcriptional regulator</fullName>
    </submittedName>
</protein>
<sequence>MSLSEQAAALLREYEGLIPAKVAVASGAASYTSLSRMVRAGLVERLGPGIYGDPNELDDDFALVQLRLSGGVFCRQTALYLHDMTDLTPASLEMNFPAGVHAQSAGELGVVAYHQIRTLYSLGVTTLATPAGHEVKAYDLERTLCDILRPPRPAAVDVTASALRAYVRRRDKNIPKLVRYAKELKVETKIRPYLEALL</sequence>
<organism evidence="1 2">
    <name type="scientific">Bombiscardovia apis</name>
    <dbReference type="NCBI Taxonomy" id="2932182"/>
    <lineage>
        <taxon>Bacteria</taxon>
        <taxon>Bacillati</taxon>
        <taxon>Actinomycetota</taxon>
        <taxon>Actinomycetes</taxon>
        <taxon>Bifidobacteriales</taxon>
        <taxon>Bifidobacteriaceae</taxon>
        <taxon>Bombiscardovia</taxon>
    </lineage>
</organism>
<dbReference type="Proteomes" id="UP001321748">
    <property type="component" value="Chromosome"/>
</dbReference>
<name>A0ABM8BEF6_9BIFI</name>
<accession>A0ABM8BEF6</accession>
<keyword evidence="2" id="KW-1185">Reference proteome</keyword>
<gene>
    <name evidence="1" type="ORF">KIMH_13880</name>
</gene>
<evidence type="ECO:0000313" key="2">
    <source>
        <dbReference type="Proteomes" id="UP001321748"/>
    </source>
</evidence>